<feature type="chain" id="PRO_5004250306" evidence="1">
    <location>
        <begin position="24"/>
        <end position="111"/>
    </location>
</feature>
<accession>Q54XP7</accession>
<evidence type="ECO:0000313" key="3">
    <source>
        <dbReference type="Proteomes" id="UP000002195"/>
    </source>
</evidence>
<proteinExistence type="predicted"/>
<sequence length="111" mass="12275">MKPNVFLFLALISILLFFKIASSLEMEMQITCNPNCSGTTASFNTTTGCTSASDFCTRLPLYNYIHAYTSSISVQLFTDMNCQQPASTAFTIQCNQCTIIGPMHYTLLTCI</sequence>
<organism evidence="2 3">
    <name type="scientific">Dictyostelium discoideum</name>
    <name type="common">Social amoeba</name>
    <dbReference type="NCBI Taxonomy" id="44689"/>
    <lineage>
        <taxon>Eukaryota</taxon>
        <taxon>Amoebozoa</taxon>
        <taxon>Evosea</taxon>
        <taxon>Eumycetozoa</taxon>
        <taxon>Dictyostelia</taxon>
        <taxon>Dictyosteliales</taxon>
        <taxon>Dictyosteliaceae</taxon>
        <taxon>Dictyostelium</taxon>
    </lineage>
</organism>
<evidence type="ECO:0000256" key="1">
    <source>
        <dbReference type="SAM" id="SignalP"/>
    </source>
</evidence>
<dbReference type="RefSeq" id="XP_641983.1">
    <property type="nucleotide sequence ID" value="XM_636891.1"/>
</dbReference>
<reference evidence="2 3" key="1">
    <citation type="journal article" date="2005" name="Nature">
        <title>The genome of the social amoeba Dictyostelium discoideum.</title>
        <authorList>
            <consortium name="The Dictyostelium discoideum Sequencing Consortium"/>
            <person name="Eichinger L."/>
            <person name="Pachebat J.A."/>
            <person name="Glockner G."/>
            <person name="Rajandream M.A."/>
            <person name="Sucgang R."/>
            <person name="Berriman M."/>
            <person name="Song J."/>
            <person name="Olsen R."/>
            <person name="Szafranski K."/>
            <person name="Xu Q."/>
            <person name="Tunggal B."/>
            <person name="Kummerfeld S."/>
            <person name="Madera M."/>
            <person name="Konfortov B.A."/>
            <person name="Rivero F."/>
            <person name="Bankier A.T."/>
            <person name="Lehmann R."/>
            <person name="Hamlin N."/>
            <person name="Davies R."/>
            <person name="Gaudet P."/>
            <person name="Fey P."/>
            <person name="Pilcher K."/>
            <person name="Chen G."/>
            <person name="Saunders D."/>
            <person name="Sodergren E."/>
            <person name="Davis P."/>
            <person name="Kerhornou A."/>
            <person name="Nie X."/>
            <person name="Hall N."/>
            <person name="Anjard C."/>
            <person name="Hemphill L."/>
            <person name="Bason N."/>
            <person name="Farbrother P."/>
            <person name="Desany B."/>
            <person name="Just E."/>
            <person name="Morio T."/>
            <person name="Rost R."/>
            <person name="Churcher C."/>
            <person name="Cooper J."/>
            <person name="Haydock S."/>
            <person name="van Driessche N."/>
            <person name="Cronin A."/>
            <person name="Goodhead I."/>
            <person name="Muzny D."/>
            <person name="Mourier T."/>
            <person name="Pain A."/>
            <person name="Lu M."/>
            <person name="Harper D."/>
            <person name="Lindsay R."/>
            <person name="Hauser H."/>
            <person name="James K."/>
            <person name="Quiles M."/>
            <person name="Madan Babu M."/>
            <person name="Saito T."/>
            <person name="Buchrieser C."/>
            <person name="Wardroper A."/>
            <person name="Felder M."/>
            <person name="Thangavelu M."/>
            <person name="Johnson D."/>
            <person name="Knights A."/>
            <person name="Loulseged H."/>
            <person name="Mungall K."/>
            <person name="Oliver K."/>
            <person name="Price C."/>
            <person name="Quail M.A."/>
            <person name="Urushihara H."/>
            <person name="Hernandez J."/>
            <person name="Rabbinowitsch E."/>
            <person name="Steffen D."/>
            <person name="Sanders M."/>
            <person name="Ma J."/>
            <person name="Kohara Y."/>
            <person name="Sharp S."/>
            <person name="Simmonds M."/>
            <person name="Spiegler S."/>
            <person name="Tivey A."/>
            <person name="Sugano S."/>
            <person name="White B."/>
            <person name="Walker D."/>
            <person name="Woodward J."/>
            <person name="Winckler T."/>
            <person name="Tanaka Y."/>
            <person name="Shaulsky G."/>
            <person name="Schleicher M."/>
            <person name="Weinstock G."/>
            <person name="Rosenthal A."/>
            <person name="Cox E.C."/>
            <person name="Chisholm R.L."/>
            <person name="Gibbs R."/>
            <person name="Loomis W.F."/>
            <person name="Platzer M."/>
            <person name="Kay R.R."/>
            <person name="Williams J."/>
            <person name="Dear P.H."/>
            <person name="Noegel A.A."/>
            <person name="Barrell B."/>
            <person name="Kuspa A."/>
        </authorList>
    </citation>
    <scope>NUCLEOTIDE SEQUENCE [LARGE SCALE GENOMIC DNA]</scope>
    <source>
        <strain evidence="2 3">AX4</strain>
    </source>
</reference>
<dbReference type="AlphaFoldDB" id="Q54XP7"/>
<gene>
    <name evidence="2" type="ORF">DDB_G0278813</name>
</gene>
<name>Q54XP7_DICDI</name>
<comment type="caution">
    <text evidence="2">The sequence shown here is derived from an EMBL/GenBank/DDBJ whole genome shotgun (WGS) entry which is preliminary data.</text>
</comment>
<feature type="signal peptide" evidence="1">
    <location>
        <begin position="1"/>
        <end position="23"/>
    </location>
</feature>
<evidence type="ECO:0000313" key="2">
    <source>
        <dbReference type="EMBL" id="EAL68008.1"/>
    </source>
</evidence>
<dbReference type="EMBL" id="AAFI02000024">
    <property type="protein sequence ID" value="EAL68008.1"/>
    <property type="molecule type" value="Genomic_DNA"/>
</dbReference>
<dbReference type="Proteomes" id="UP000002195">
    <property type="component" value="Unassembled WGS sequence"/>
</dbReference>
<dbReference type="KEGG" id="ddi:DDB_G0278813"/>
<dbReference type="GeneID" id="8621715"/>
<dbReference type="HOGENOM" id="CLU_2163169_0_0_1"/>
<dbReference type="dictyBase" id="DDB_G0278813"/>
<keyword evidence="3" id="KW-1185">Reference proteome</keyword>
<dbReference type="VEuPathDB" id="AmoebaDB:DDB_G0278813"/>
<keyword evidence="1" id="KW-0732">Signal</keyword>
<dbReference type="PaxDb" id="44689-DDB0206213"/>
<dbReference type="InParanoid" id="Q54XP7"/>
<protein>
    <submittedName>
        <fullName evidence="2">Uncharacterized protein</fullName>
    </submittedName>
</protein>